<evidence type="ECO:0000256" key="3">
    <source>
        <dbReference type="SAM" id="Phobius"/>
    </source>
</evidence>
<organism evidence="5 6">
    <name type="scientific">Eremococcus coleocola ACS-139-V-Col8</name>
    <dbReference type="NCBI Taxonomy" id="908337"/>
    <lineage>
        <taxon>Bacteria</taxon>
        <taxon>Bacillati</taxon>
        <taxon>Bacillota</taxon>
        <taxon>Bacilli</taxon>
        <taxon>Lactobacillales</taxon>
        <taxon>Aerococcaceae</taxon>
        <taxon>Eremococcus</taxon>
    </lineage>
</organism>
<dbReference type="Gene3D" id="1.10.3730.20">
    <property type="match status" value="1"/>
</dbReference>
<dbReference type="SUPFAM" id="SSF103481">
    <property type="entry name" value="Multidrug resistance efflux transporter EmrE"/>
    <property type="match status" value="1"/>
</dbReference>
<accession>E4KPH5</accession>
<dbReference type="Proteomes" id="UP000005990">
    <property type="component" value="Unassembled WGS sequence"/>
</dbReference>
<evidence type="ECO:0000256" key="2">
    <source>
        <dbReference type="ARBA" id="ARBA00007362"/>
    </source>
</evidence>
<dbReference type="GO" id="GO:0016020">
    <property type="term" value="C:membrane"/>
    <property type="evidence" value="ECO:0007669"/>
    <property type="project" value="InterPro"/>
</dbReference>
<keyword evidence="6" id="KW-1185">Reference proteome</keyword>
<dbReference type="EMBL" id="AENN01000015">
    <property type="protein sequence ID" value="EFR31245.1"/>
    <property type="molecule type" value="Genomic_DNA"/>
</dbReference>
<protein>
    <recommendedName>
        <fullName evidence="4">EamA domain-containing protein</fullName>
    </recommendedName>
</protein>
<dbReference type="Pfam" id="PF00892">
    <property type="entry name" value="EamA"/>
    <property type="match status" value="1"/>
</dbReference>
<dbReference type="InterPro" id="IPR000620">
    <property type="entry name" value="EamA_dom"/>
</dbReference>
<comment type="caution">
    <text evidence="5">The sequence shown here is derived from an EMBL/GenBank/DDBJ whole genome shotgun (WGS) entry which is preliminary data.</text>
</comment>
<dbReference type="STRING" id="908337.HMPREF9257_1463"/>
<feature type="transmembrane region" description="Helical" evidence="3">
    <location>
        <begin position="21"/>
        <end position="40"/>
    </location>
</feature>
<proteinExistence type="inferred from homology"/>
<dbReference type="AlphaFoldDB" id="E4KPH5"/>
<evidence type="ECO:0000256" key="1">
    <source>
        <dbReference type="ARBA" id="ARBA00004127"/>
    </source>
</evidence>
<feature type="domain" description="EamA" evidence="4">
    <location>
        <begin position="2"/>
        <end position="40"/>
    </location>
</feature>
<comment type="similarity">
    <text evidence="2">Belongs to the EamA transporter family.</text>
</comment>
<comment type="subcellular location">
    <subcellularLocation>
        <location evidence="1">Endomembrane system</location>
        <topology evidence="1">Multi-pass membrane protein</topology>
    </subcellularLocation>
</comment>
<evidence type="ECO:0000259" key="4">
    <source>
        <dbReference type="Pfam" id="PF00892"/>
    </source>
</evidence>
<keyword evidence="3" id="KW-0472">Membrane</keyword>
<evidence type="ECO:0000313" key="6">
    <source>
        <dbReference type="Proteomes" id="UP000005990"/>
    </source>
</evidence>
<name>E4KPH5_9LACT</name>
<dbReference type="InterPro" id="IPR037185">
    <property type="entry name" value="EmrE-like"/>
</dbReference>
<gene>
    <name evidence="5" type="ORF">HMPREF9257_1463</name>
</gene>
<sequence>MFSYLDPIVALILATIFFKELLTLRMVFGIILVFSGILLVDLKNPD</sequence>
<keyword evidence="3" id="KW-1133">Transmembrane helix</keyword>
<evidence type="ECO:0000313" key="5">
    <source>
        <dbReference type="EMBL" id="EFR31245.1"/>
    </source>
</evidence>
<keyword evidence="3" id="KW-0812">Transmembrane</keyword>
<reference evidence="5 6" key="1">
    <citation type="submission" date="2010-10" db="EMBL/GenBank/DDBJ databases">
        <authorList>
            <person name="Durkin A.S."/>
            <person name="Madupu R."/>
            <person name="Torralba M."/>
            <person name="Gillis M."/>
            <person name="Methe B."/>
            <person name="Sutton G."/>
            <person name="Nelson K.E."/>
        </authorList>
    </citation>
    <scope>NUCLEOTIDE SEQUENCE [LARGE SCALE GENOMIC DNA]</scope>
    <source>
        <strain evidence="5 6">ACS-139-V-Col8</strain>
    </source>
</reference>